<organism evidence="1 2">
    <name type="scientific">Babjeviella inositovora NRRL Y-12698</name>
    <dbReference type="NCBI Taxonomy" id="984486"/>
    <lineage>
        <taxon>Eukaryota</taxon>
        <taxon>Fungi</taxon>
        <taxon>Dikarya</taxon>
        <taxon>Ascomycota</taxon>
        <taxon>Saccharomycotina</taxon>
        <taxon>Pichiomycetes</taxon>
        <taxon>Serinales incertae sedis</taxon>
        <taxon>Babjeviella</taxon>
    </lineage>
</organism>
<evidence type="ECO:0000313" key="1">
    <source>
        <dbReference type="EMBL" id="ODQ82457.1"/>
    </source>
</evidence>
<dbReference type="GeneID" id="30150444"/>
<protein>
    <submittedName>
        <fullName evidence="1">Uncharacterized protein</fullName>
    </submittedName>
</protein>
<dbReference type="AlphaFoldDB" id="A0A1E3QZE2"/>
<evidence type="ECO:0000313" key="2">
    <source>
        <dbReference type="Proteomes" id="UP000094336"/>
    </source>
</evidence>
<sequence length="61" mass="6837">MMEKVRYSCNSFTSSPDSHTLIHFKRAAGCAVRTPDTRRTIEVQGQDQTALSPAKFLSYPC</sequence>
<reference evidence="2" key="1">
    <citation type="submission" date="2016-05" db="EMBL/GenBank/DDBJ databases">
        <title>Comparative genomics of biotechnologically important yeasts.</title>
        <authorList>
            <consortium name="DOE Joint Genome Institute"/>
            <person name="Riley R."/>
            <person name="Haridas S."/>
            <person name="Wolfe K.H."/>
            <person name="Lopes M.R."/>
            <person name="Hittinger C.T."/>
            <person name="Goker M."/>
            <person name="Salamov A."/>
            <person name="Wisecaver J."/>
            <person name="Long T.M."/>
            <person name="Aerts A.L."/>
            <person name="Barry K."/>
            <person name="Choi C."/>
            <person name="Clum A."/>
            <person name="Coughlan A.Y."/>
            <person name="Deshpande S."/>
            <person name="Douglass A.P."/>
            <person name="Hanson S.J."/>
            <person name="Klenk H.-P."/>
            <person name="Labutti K."/>
            <person name="Lapidus A."/>
            <person name="Lindquist E."/>
            <person name="Lipzen A."/>
            <person name="Meier-Kolthoff J.P."/>
            <person name="Ohm R.A."/>
            <person name="Otillar R.P."/>
            <person name="Pangilinan J."/>
            <person name="Peng Y."/>
            <person name="Rokas A."/>
            <person name="Rosa C.A."/>
            <person name="Scheuner C."/>
            <person name="Sibirny A.A."/>
            <person name="Slot J.C."/>
            <person name="Stielow J.B."/>
            <person name="Sun H."/>
            <person name="Kurtzman C.P."/>
            <person name="Blackwell M."/>
            <person name="Grigoriev I.V."/>
            <person name="Jeffries T.W."/>
        </authorList>
    </citation>
    <scope>NUCLEOTIDE SEQUENCE [LARGE SCALE GENOMIC DNA]</scope>
    <source>
        <strain evidence="2">NRRL Y-12698</strain>
    </source>
</reference>
<proteinExistence type="predicted"/>
<dbReference type="RefSeq" id="XP_018987785.1">
    <property type="nucleotide sequence ID" value="XM_019132591.1"/>
</dbReference>
<gene>
    <name evidence="1" type="ORF">BABINDRAFT_72667</name>
</gene>
<keyword evidence="2" id="KW-1185">Reference proteome</keyword>
<dbReference type="Proteomes" id="UP000094336">
    <property type="component" value="Unassembled WGS sequence"/>
</dbReference>
<accession>A0A1E3QZE2</accession>
<dbReference type="EMBL" id="KV454426">
    <property type="protein sequence ID" value="ODQ82457.1"/>
    <property type="molecule type" value="Genomic_DNA"/>
</dbReference>
<name>A0A1E3QZE2_9ASCO</name>